<keyword evidence="2" id="KW-0812">Transmembrane</keyword>
<evidence type="ECO:0000313" key="4">
    <source>
        <dbReference type="Proteomes" id="UP001155500"/>
    </source>
</evidence>
<dbReference type="PROSITE" id="PS51257">
    <property type="entry name" value="PROKAR_LIPOPROTEIN"/>
    <property type="match status" value="1"/>
</dbReference>
<dbReference type="AlphaFoldDB" id="A0A9X4PAZ0"/>
<evidence type="ECO:0000313" key="3">
    <source>
        <dbReference type="EMBL" id="MDG6894226.1"/>
    </source>
</evidence>
<proteinExistence type="inferred from homology"/>
<dbReference type="NCBIfam" id="TIGR01845">
    <property type="entry name" value="outer_NodT"/>
    <property type="match status" value="1"/>
</dbReference>
<evidence type="ECO:0000256" key="2">
    <source>
        <dbReference type="RuleBase" id="RU362097"/>
    </source>
</evidence>
<dbReference type="PANTHER" id="PTHR30203">
    <property type="entry name" value="OUTER MEMBRANE CATION EFFLUX PROTEIN"/>
    <property type="match status" value="1"/>
</dbReference>
<dbReference type="PANTHER" id="PTHR30203:SF32">
    <property type="entry name" value="CATION EFFLUX SYSTEM PROTEIN CUSC"/>
    <property type="match status" value="1"/>
</dbReference>
<dbReference type="Pfam" id="PF02321">
    <property type="entry name" value="OEP"/>
    <property type="match status" value="2"/>
</dbReference>
<sequence length="463" mass="51312">MKLNKIALALALSTALVGCANLDDSFNATEQNFQQYEAISKQYEVNENWWSLYQDPQLDRLVNLALENNKDLAKAAISVNTALYNANLLGADLVPTFSGSVSSSAQKNINTGGASTISHGGSLSVSYTLDLWRRLADAANAAEWTHAATVEDLAATRLSLINSVITSYYQIAYLKDAIKVTEQTIKYYSQINDVMQNKWRQGVADRASSDQAQQSVLTARNTLISYQTQLKTAEQTLRNLLNLKPNEPLNVVYPEILNVKLAGVNLNVPVSAIANRPDVKGYEYRLRSAFKDAKATQKSWFPSITLGGSLSYSGNKVDNAFNTPIAGGTVSISLPFLSWNTVKWNVKISEAAYETAKVNFEQSITTALNEIDTNYYSYSQALQNFANLQKKYDYDKRISQYYKNRYDAGVSELSDWLSAINTEKASELSILNAKYSLIQDENAVYSAMGGYYSPYQLATPINN</sequence>
<dbReference type="EMBL" id="LWID01000001">
    <property type="protein sequence ID" value="MDG6894226.1"/>
    <property type="molecule type" value="Genomic_DNA"/>
</dbReference>
<accession>A0A9X4PAZ0</accession>
<keyword evidence="2" id="KW-0449">Lipoprotein</keyword>
<dbReference type="GO" id="GO:0015562">
    <property type="term" value="F:efflux transmembrane transporter activity"/>
    <property type="evidence" value="ECO:0007669"/>
    <property type="project" value="InterPro"/>
</dbReference>
<dbReference type="InterPro" id="IPR010131">
    <property type="entry name" value="MdtP/NodT-like"/>
</dbReference>
<dbReference type="Gene3D" id="1.20.1600.10">
    <property type="entry name" value="Outer membrane efflux proteins (OEP)"/>
    <property type="match status" value="1"/>
</dbReference>
<keyword evidence="4" id="KW-1185">Reference proteome</keyword>
<dbReference type="SUPFAM" id="SSF56954">
    <property type="entry name" value="Outer membrane efflux proteins (OEP)"/>
    <property type="match status" value="1"/>
</dbReference>
<name>A0A9X4PAZ0_9PAST</name>
<feature type="chain" id="PRO_5041014093" description="NodT family efflux transporter outer membrane factor (OMF) lipoprotein" evidence="2">
    <location>
        <begin position="21"/>
        <end position="463"/>
    </location>
</feature>
<reference evidence="3" key="1">
    <citation type="submission" date="2016-03" db="EMBL/GenBank/DDBJ databases">
        <title>Co-evolution between Pasteurellaceae and their hosts.</title>
        <authorList>
            <person name="Hansen M.J."/>
            <person name="Bojesen A.M."/>
            <person name="Planet P."/>
        </authorList>
    </citation>
    <scope>NUCLEOTIDE SEQUENCE</scope>
    <source>
        <strain evidence="3">146/S8/89</strain>
    </source>
</reference>
<keyword evidence="2" id="KW-0472">Membrane</keyword>
<dbReference type="Gene3D" id="2.20.200.10">
    <property type="entry name" value="Outer membrane efflux proteins (OEP)"/>
    <property type="match status" value="1"/>
</dbReference>
<dbReference type="RefSeq" id="WP_279571720.1">
    <property type="nucleotide sequence ID" value="NZ_LWID01000001.1"/>
</dbReference>
<feature type="signal peptide" evidence="2">
    <location>
        <begin position="1"/>
        <end position="20"/>
    </location>
</feature>
<dbReference type="GO" id="GO:0016020">
    <property type="term" value="C:membrane"/>
    <property type="evidence" value="ECO:0007669"/>
    <property type="project" value="InterPro"/>
</dbReference>
<keyword evidence="2" id="KW-0732">Signal</keyword>
<dbReference type="Proteomes" id="UP001155500">
    <property type="component" value="Unassembled WGS sequence"/>
</dbReference>
<evidence type="ECO:0000256" key="1">
    <source>
        <dbReference type="ARBA" id="ARBA00007613"/>
    </source>
</evidence>
<dbReference type="NCBIfam" id="NF047721">
    <property type="entry name" value="ToxDrgExpTdeA"/>
    <property type="match status" value="1"/>
</dbReference>
<protein>
    <recommendedName>
        <fullName evidence="5">NodT family efflux transporter outer membrane factor (OMF) lipoprotein</fullName>
    </recommendedName>
</protein>
<organism evidence="3 4">
    <name type="scientific">Volucribacter amazonae</name>
    <dbReference type="NCBI Taxonomy" id="256731"/>
    <lineage>
        <taxon>Bacteria</taxon>
        <taxon>Pseudomonadati</taxon>
        <taxon>Pseudomonadota</taxon>
        <taxon>Gammaproteobacteria</taxon>
        <taxon>Pasteurellales</taxon>
        <taxon>Pasteurellaceae</taxon>
        <taxon>Volucribacter</taxon>
    </lineage>
</organism>
<comment type="similarity">
    <text evidence="1 2">Belongs to the outer membrane factor (OMF) (TC 1.B.17) family.</text>
</comment>
<comment type="caution">
    <text evidence="3">The sequence shown here is derived from an EMBL/GenBank/DDBJ whole genome shotgun (WGS) entry which is preliminary data.</text>
</comment>
<dbReference type="InterPro" id="IPR003423">
    <property type="entry name" value="OMP_efflux"/>
</dbReference>
<evidence type="ECO:0008006" key="5">
    <source>
        <dbReference type="Google" id="ProtNLM"/>
    </source>
</evidence>
<gene>
    <name evidence="3" type="ORF">A6A20_00930</name>
</gene>